<feature type="transmembrane region" description="Helical" evidence="6">
    <location>
        <begin position="83"/>
        <end position="102"/>
    </location>
</feature>
<feature type="transmembrane region" description="Helical" evidence="6">
    <location>
        <begin position="122"/>
        <end position="146"/>
    </location>
</feature>
<dbReference type="Gene3D" id="1.20.1740.10">
    <property type="entry name" value="Amino acid/polyamine transporter I"/>
    <property type="match status" value="1"/>
</dbReference>
<dbReference type="InterPro" id="IPR002293">
    <property type="entry name" value="AA/rel_permease1"/>
</dbReference>
<proteinExistence type="predicted"/>
<feature type="transmembrane region" description="Helical" evidence="6">
    <location>
        <begin position="41"/>
        <end position="62"/>
    </location>
</feature>
<accession>A0AAE8G4A5</accession>
<dbReference type="Pfam" id="PF13520">
    <property type="entry name" value="AA_permease_2"/>
    <property type="match status" value="1"/>
</dbReference>
<organism evidence="7 8">
    <name type="scientific">Streptococcus intermedius</name>
    <dbReference type="NCBI Taxonomy" id="1338"/>
    <lineage>
        <taxon>Bacteria</taxon>
        <taxon>Bacillati</taxon>
        <taxon>Bacillota</taxon>
        <taxon>Bacilli</taxon>
        <taxon>Lactobacillales</taxon>
        <taxon>Streptococcaceae</taxon>
        <taxon>Streptococcus</taxon>
        <taxon>Streptococcus anginosus group</taxon>
    </lineage>
</organism>
<dbReference type="PIRSF" id="PIRSF006060">
    <property type="entry name" value="AA_transporter"/>
    <property type="match status" value="1"/>
</dbReference>
<gene>
    <name evidence="7" type="primary">steT</name>
    <name evidence="7" type="ORF">D8827_01570</name>
</gene>
<dbReference type="InterPro" id="IPR050367">
    <property type="entry name" value="APC_superfamily"/>
</dbReference>
<evidence type="ECO:0000256" key="6">
    <source>
        <dbReference type="SAM" id="Phobius"/>
    </source>
</evidence>
<dbReference type="GO" id="GO:0022857">
    <property type="term" value="F:transmembrane transporter activity"/>
    <property type="evidence" value="ECO:0007669"/>
    <property type="project" value="InterPro"/>
</dbReference>
<comment type="caution">
    <text evidence="7">The sequence shown here is derived from an EMBL/GenBank/DDBJ whole genome shotgun (WGS) entry which is preliminary data.</text>
</comment>
<dbReference type="PANTHER" id="PTHR42770:SF18">
    <property type="entry name" value="ARGININE_AGMATINE ANTIPORTER"/>
    <property type="match status" value="1"/>
</dbReference>
<sequence length="459" mass="48883">MKMKKKLGFYSIVLLTINSIIGTGIFLSPGSVVATAGDKALSIYLMAAVFASVLAVTFASAAKYVAQGGASYAYAKAAFGENIGFYVGITRFIAASIAWGVLGTAVVKTVLNIFRLDSSNLVLITIGFVFLMGILMGINLLGTQIFELINNLSTIGKVGALLTTILVGVGIILLTGVNEFNTIKNLTDAAGTKLGANLDLSGYVTAVIAAFYAFTGFESVASGAQDMEAPEKNLPKAIPLAIGIIAVIYIGIVGIAMMINPAAIVATKEVVALAAVFTNPIIRTIILVGALISMFGINVAASFHTPRILEAMALQGQVPEWFKKRTENGFPTRAFFVTIGIAILLPMAFRYNMTSIIVLSSISRFIQFLVVPVAVIIFYFGKQKESIVETAKKSFTTDVIIPFLGAILTAVLLYKFNWSGQFTVVSKTGATSLNIFAISAMVIGYVVLPIVLMIWRKKK</sequence>
<keyword evidence="3 6" id="KW-0812">Transmembrane</keyword>
<keyword evidence="2" id="KW-1003">Cell membrane</keyword>
<keyword evidence="5 6" id="KW-0472">Membrane</keyword>
<dbReference type="EMBL" id="RJOO01000001">
    <property type="protein sequence ID" value="RSJ24460.1"/>
    <property type="molecule type" value="Genomic_DNA"/>
</dbReference>
<feature type="transmembrane region" description="Helical" evidence="6">
    <location>
        <begin position="436"/>
        <end position="455"/>
    </location>
</feature>
<evidence type="ECO:0000256" key="1">
    <source>
        <dbReference type="ARBA" id="ARBA00004651"/>
    </source>
</evidence>
<dbReference type="Proteomes" id="UP000267137">
    <property type="component" value="Unassembled WGS sequence"/>
</dbReference>
<protein>
    <submittedName>
        <fullName evidence="7">Serine/threonine exchanger SteT</fullName>
    </submittedName>
</protein>
<evidence type="ECO:0000256" key="2">
    <source>
        <dbReference type="ARBA" id="ARBA00022475"/>
    </source>
</evidence>
<dbReference type="PANTHER" id="PTHR42770">
    <property type="entry name" value="AMINO ACID TRANSPORTER-RELATED"/>
    <property type="match status" value="1"/>
</dbReference>
<comment type="subcellular location">
    <subcellularLocation>
        <location evidence="1">Cell membrane</location>
        <topology evidence="1">Multi-pass membrane protein</topology>
    </subcellularLocation>
</comment>
<evidence type="ECO:0000313" key="8">
    <source>
        <dbReference type="Proteomes" id="UP000267137"/>
    </source>
</evidence>
<feature type="transmembrane region" description="Helical" evidence="6">
    <location>
        <begin position="355"/>
        <end position="379"/>
    </location>
</feature>
<feature type="transmembrane region" description="Helical" evidence="6">
    <location>
        <begin position="238"/>
        <end position="259"/>
    </location>
</feature>
<reference evidence="7 8" key="1">
    <citation type="submission" date="2018-11" db="EMBL/GenBank/DDBJ databases">
        <title>Species Designations Belie Phenotypic and Genotypic Heterogeneity in Oral Streptococci.</title>
        <authorList>
            <person name="Velsko I."/>
        </authorList>
    </citation>
    <scope>NUCLEOTIDE SEQUENCE [LARGE SCALE GENOMIC DNA]</scope>
    <source>
        <strain evidence="7 8">KLC02</strain>
    </source>
</reference>
<dbReference type="AlphaFoldDB" id="A0AAE8G4A5"/>
<evidence type="ECO:0000256" key="5">
    <source>
        <dbReference type="ARBA" id="ARBA00023136"/>
    </source>
</evidence>
<feature type="transmembrane region" description="Helical" evidence="6">
    <location>
        <begin position="330"/>
        <end position="349"/>
    </location>
</feature>
<feature type="transmembrane region" description="Helical" evidence="6">
    <location>
        <begin position="399"/>
        <end position="416"/>
    </location>
</feature>
<evidence type="ECO:0000313" key="7">
    <source>
        <dbReference type="EMBL" id="RSJ24460.1"/>
    </source>
</evidence>
<name>A0AAE8G4A5_STRIT</name>
<evidence type="ECO:0000256" key="3">
    <source>
        <dbReference type="ARBA" id="ARBA00022692"/>
    </source>
</evidence>
<feature type="transmembrane region" description="Helical" evidence="6">
    <location>
        <begin position="271"/>
        <end position="297"/>
    </location>
</feature>
<dbReference type="OMA" id="WVSNAAL"/>
<keyword evidence="4 6" id="KW-1133">Transmembrane helix</keyword>
<feature type="transmembrane region" description="Helical" evidence="6">
    <location>
        <begin position="200"/>
        <end position="217"/>
    </location>
</feature>
<feature type="transmembrane region" description="Helical" evidence="6">
    <location>
        <begin position="158"/>
        <end position="180"/>
    </location>
</feature>
<feature type="transmembrane region" description="Helical" evidence="6">
    <location>
        <begin position="7"/>
        <end position="29"/>
    </location>
</feature>
<dbReference type="GO" id="GO:0005886">
    <property type="term" value="C:plasma membrane"/>
    <property type="evidence" value="ECO:0007669"/>
    <property type="project" value="UniProtKB-SubCell"/>
</dbReference>
<evidence type="ECO:0000256" key="4">
    <source>
        <dbReference type="ARBA" id="ARBA00022989"/>
    </source>
</evidence>